<dbReference type="GO" id="GO:0000271">
    <property type="term" value="P:polysaccharide biosynthetic process"/>
    <property type="evidence" value="ECO:0007669"/>
    <property type="project" value="TreeGrafter"/>
</dbReference>
<reference evidence="1" key="1">
    <citation type="journal article" date="2014" name="Front. Microbiol.">
        <title>High frequency of phylogenetically diverse reductive dehalogenase-homologous genes in deep subseafloor sedimentary metagenomes.</title>
        <authorList>
            <person name="Kawai M."/>
            <person name="Futagami T."/>
            <person name="Toyoda A."/>
            <person name="Takaki Y."/>
            <person name="Nishi S."/>
            <person name="Hori S."/>
            <person name="Arai W."/>
            <person name="Tsubouchi T."/>
            <person name="Morono Y."/>
            <person name="Uchiyama I."/>
            <person name="Ito T."/>
            <person name="Fujiyama A."/>
            <person name="Inagaki F."/>
            <person name="Takami H."/>
        </authorList>
    </citation>
    <scope>NUCLEOTIDE SEQUENCE</scope>
    <source>
        <strain evidence="1">Expedition CK06-06</strain>
    </source>
</reference>
<feature type="non-terminal residue" evidence="1">
    <location>
        <position position="1"/>
    </location>
</feature>
<evidence type="ECO:0008006" key="2">
    <source>
        <dbReference type="Google" id="ProtNLM"/>
    </source>
</evidence>
<dbReference type="GO" id="GO:0019305">
    <property type="term" value="P:dTDP-rhamnose biosynthetic process"/>
    <property type="evidence" value="ECO:0007669"/>
    <property type="project" value="TreeGrafter"/>
</dbReference>
<proteinExistence type="predicted"/>
<evidence type="ECO:0000313" key="1">
    <source>
        <dbReference type="EMBL" id="GAG16209.1"/>
    </source>
</evidence>
<dbReference type="Gene3D" id="2.60.120.10">
    <property type="entry name" value="Jelly Rolls"/>
    <property type="match status" value="1"/>
</dbReference>
<dbReference type="InterPro" id="IPR014710">
    <property type="entry name" value="RmlC-like_jellyroll"/>
</dbReference>
<dbReference type="EMBL" id="BARS01033897">
    <property type="protein sequence ID" value="GAG16209.1"/>
    <property type="molecule type" value="Genomic_DNA"/>
</dbReference>
<name>X0VDH2_9ZZZZ</name>
<dbReference type="PANTHER" id="PTHR21047:SF2">
    <property type="entry name" value="THYMIDINE DIPHOSPHO-4-KETO-RHAMNOSE 3,5-EPIMERASE"/>
    <property type="match status" value="1"/>
</dbReference>
<dbReference type="SUPFAM" id="SSF51182">
    <property type="entry name" value="RmlC-like cupins"/>
    <property type="match status" value="1"/>
</dbReference>
<protein>
    <recommendedName>
        <fullName evidence="2">dTDP-4-dehydrorhamnose 3,5-epimerase</fullName>
    </recommendedName>
</protein>
<gene>
    <name evidence="1" type="ORF">S01H1_52442</name>
</gene>
<comment type="caution">
    <text evidence="1">The sequence shown here is derived from an EMBL/GenBank/DDBJ whole genome shotgun (WGS) entry which is preliminary data.</text>
</comment>
<dbReference type="InterPro" id="IPR000888">
    <property type="entry name" value="RmlC-like"/>
</dbReference>
<dbReference type="Pfam" id="PF00908">
    <property type="entry name" value="dTDP_sugar_isom"/>
    <property type="match status" value="1"/>
</dbReference>
<dbReference type="InterPro" id="IPR011051">
    <property type="entry name" value="RmlC_Cupin_sf"/>
</dbReference>
<dbReference type="AlphaFoldDB" id="X0VDH2"/>
<dbReference type="GO" id="GO:0005829">
    <property type="term" value="C:cytosol"/>
    <property type="evidence" value="ECO:0007669"/>
    <property type="project" value="TreeGrafter"/>
</dbReference>
<dbReference type="GO" id="GO:0008830">
    <property type="term" value="F:dTDP-4-dehydrorhamnose 3,5-epimerase activity"/>
    <property type="evidence" value="ECO:0007669"/>
    <property type="project" value="InterPro"/>
</dbReference>
<accession>X0VDH2</accession>
<sequence length="90" mass="10468">SPNFGKWFGVKLSAENKKTVYIPPNFAHGFCVLSDKAEFFYKCTDFYEPDYERAIRWDDQDLAIDWPIRDPILAEKDATCPFLKDAELPT</sequence>
<dbReference type="PANTHER" id="PTHR21047">
    <property type="entry name" value="DTDP-6-DEOXY-D-GLUCOSE-3,5 EPIMERASE"/>
    <property type="match status" value="1"/>
</dbReference>
<organism evidence="1">
    <name type="scientific">marine sediment metagenome</name>
    <dbReference type="NCBI Taxonomy" id="412755"/>
    <lineage>
        <taxon>unclassified sequences</taxon>
        <taxon>metagenomes</taxon>
        <taxon>ecological metagenomes</taxon>
    </lineage>
</organism>